<reference evidence="2" key="1">
    <citation type="submission" date="2020-07" db="EMBL/GenBank/DDBJ databases">
        <title>Ethylene signaling mediates host invasion by parasitic plants.</title>
        <authorList>
            <person name="Yoshida S."/>
        </authorList>
    </citation>
    <scope>NUCLEOTIDE SEQUENCE</scope>
    <source>
        <strain evidence="2">Okayama</strain>
    </source>
</reference>
<protein>
    <submittedName>
        <fullName evidence="2">Uncharacterized protein</fullName>
    </submittedName>
</protein>
<dbReference type="InterPro" id="IPR008480">
    <property type="entry name" value="DUF761_pln"/>
</dbReference>
<evidence type="ECO:0000313" key="3">
    <source>
        <dbReference type="Proteomes" id="UP000653305"/>
    </source>
</evidence>
<proteinExistence type="predicted"/>
<accession>A0A830D2L7</accession>
<dbReference type="AlphaFoldDB" id="A0A830D2L7"/>
<organism evidence="2 3">
    <name type="scientific">Phtheirospermum japonicum</name>
    <dbReference type="NCBI Taxonomy" id="374723"/>
    <lineage>
        <taxon>Eukaryota</taxon>
        <taxon>Viridiplantae</taxon>
        <taxon>Streptophyta</taxon>
        <taxon>Embryophyta</taxon>
        <taxon>Tracheophyta</taxon>
        <taxon>Spermatophyta</taxon>
        <taxon>Magnoliopsida</taxon>
        <taxon>eudicotyledons</taxon>
        <taxon>Gunneridae</taxon>
        <taxon>Pentapetalae</taxon>
        <taxon>asterids</taxon>
        <taxon>lamiids</taxon>
        <taxon>Lamiales</taxon>
        <taxon>Orobanchaceae</taxon>
        <taxon>Orobanchaceae incertae sedis</taxon>
        <taxon>Phtheirospermum</taxon>
    </lineage>
</organism>
<evidence type="ECO:0000256" key="1">
    <source>
        <dbReference type="SAM" id="MobiDB-lite"/>
    </source>
</evidence>
<dbReference type="Proteomes" id="UP000653305">
    <property type="component" value="Unassembled WGS sequence"/>
</dbReference>
<dbReference type="OrthoDB" id="893637at2759"/>
<gene>
    <name evidence="2" type="ORF">PHJA_002779100</name>
</gene>
<comment type="caution">
    <text evidence="2">The sequence shown here is derived from an EMBL/GenBank/DDBJ whole genome shotgun (WGS) entry which is preliminary data.</text>
</comment>
<dbReference type="PANTHER" id="PTHR33098">
    <property type="entry name" value="COTTON FIBER (DUF761)"/>
    <property type="match status" value="1"/>
</dbReference>
<dbReference type="PANTHER" id="PTHR33098:SF75">
    <property type="entry name" value="DUF4408 DOMAIN PROTEIN"/>
    <property type="match status" value="1"/>
</dbReference>
<name>A0A830D2L7_9LAMI</name>
<dbReference type="EMBL" id="BMAC01001220">
    <property type="protein sequence ID" value="GFQ06351.1"/>
    <property type="molecule type" value="Genomic_DNA"/>
</dbReference>
<sequence length="210" mass="23983">MAAAEVDAVVELRPVTVNGSPVDIEPEEETVIEAEEDRDVFVDSTFEYNNITPPAAEEMISPEIQLESLFPVREKPLVTSRFGHRKPNRTNPEGARALRVARAKKHDTLESTWKMITEGRHVPLTRHLKKSDTFEHAHVAPAVDHVPKSETFKERGNYTAAPPRIGKEPSLGQDELNRRVEAFIKKFNEEMRMQRQESLNQYMEMINRGV</sequence>
<evidence type="ECO:0000313" key="2">
    <source>
        <dbReference type="EMBL" id="GFQ06351.1"/>
    </source>
</evidence>
<dbReference type="Pfam" id="PF05553">
    <property type="entry name" value="DUF761"/>
    <property type="match status" value="1"/>
</dbReference>
<keyword evidence="3" id="KW-1185">Reference proteome</keyword>
<feature type="region of interest" description="Disordered" evidence="1">
    <location>
        <begin position="149"/>
        <end position="171"/>
    </location>
</feature>